<feature type="domain" description="Guanylate kinase-like" evidence="6">
    <location>
        <begin position="696"/>
        <end position="796"/>
    </location>
</feature>
<feature type="compositionally biased region" description="Basic residues" evidence="4">
    <location>
        <begin position="179"/>
        <end position="196"/>
    </location>
</feature>
<dbReference type="PROSITE" id="PS50106">
    <property type="entry name" value="PDZ"/>
    <property type="match status" value="1"/>
</dbReference>
<dbReference type="Gene3D" id="2.30.30.40">
    <property type="entry name" value="SH3 Domains"/>
    <property type="match status" value="1"/>
</dbReference>
<evidence type="ECO:0000259" key="6">
    <source>
        <dbReference type="PROSITE" id="PS50052"/>
    </source>
</evidence>
<dbReference type="InterPro" id="IPR041426">
    <property type="entry name" value="Mos1_HTH"/>
</dbReference>
<accession>A0ABQ8SBP7</accession>
<dbReference type="InterPro" id="IPR008145">
    <property type="entry name" value="GK/Ca_channel_bsu"/>
</dbReference>
<dbReference type="SMART" id="SM00228">
    <property type="entry name" value="PDZ"/>
    <property type="match status" value="1"/>
</dbReference>
<dbReference type="InterPro" id="IPR001888">
    <property type="entry name" value="Transposase_1"/>
</dbReference>
<dbReference type="SUPFAM" id="SSF50156">
    <property type="entry name" value="PDZ domain-like"/>
    <property type="match status" value="1"/>
</dbReference>
<dbReference type="EMBL" id="JAJSOF020000031">
    <property type="protein sequence ID" value="KAJ4431425.1"/>
    <property type="molecule type" value="Genomic_DNA"/>
</dbReference>
<name>A0ABQ8SBP7_PERAM</name>
<dbReference type="InterPro" id="IPR020590">
    <property type="entry name" value="Guanylate_kinase_CS"/>
</dbReference>
<dbReference type="Proteomes" id="UP001148838">
    <property type="component" value="Unassembled WGS sequence"/>
</dbReference>
<feature type="domain" description="PDZ" evidence="7">
    <location>
        <begin position="389"/>
        <end position="464"/>
    </location>
</feature>
<dbReference type="SUPFAM" id="SSF50044">
    <property type="entry name" value="SH3-domain"/>
    <property type="match status" value="1"/>
</dbReference>
<dbReference type="PROSITE" id="PS00856">
    <property type="entry name" value="GUANYLATE_KINASE_1"/>
    <property type="match status" value="1"/>
</dbReference>
<evidence type="ECO:0000313" key="9">
    <source>
        <dbReference type="Proteomes" id="UP001148838"/>
    </source>
</evidence>
<comment type="similarity">
    <text evidence="1">Belongs to the MAGUK family.</text>
</comment>
<dbReference type="InterPro" id="IPR036028">
    <property type="entry name" value="SH3-like_dom_sf"/>
</dbReference>
<evidence type="ECO:0000256" key="3">
    <source>
        <dbReference type="PROSITE-ProRule" id="PRU00192"/>
    </source>
</evidence>
<feature type="domain" description="SH3" evidence="5">
    <location>
        <begin position="477"/>
        <end position="546"/>
    </location>
</feature>
<protein>
    <recommendedName>
        <fullName evidence="10">MAGUK p55 subfamily member 6</fullName>
    </recommendedName>
</protein>
<reference evidence="8 9" key="1">
    <citation type="journal article" date="2022" name="Allergy">
        <title>Genome assembly and annotation of Periplaneta americana reveal a comprehensive cockroach allergen profile.</title>
        <authorList>
            <person name="Wang L."/>
            <person name="Xiong Q."/>
            <person name="Saelim N."/>
            <person name="Wang L."/>
            <person name="Nong W."/>
            <person name="Wan A.T."/>
            <person name="Shi M."/>
            <person name="Liu X."/>
            <person name="Cao Q."/>
            <person name="Hui J.H.L."/>
            <person name="Sookrung N."/>
            <person name="Leung T.F."/>
            <person name="Tungtrongchitr A."/>
            <person name="Tsui S.K.W."/>
        </authorList>
    </citation>
    <scope>NUCLEOTIDE SEQUENCE [LARGE SCALE GENOMIC DNA]</scope>
    <source>
        <strain evidence="8">PWHHKU_190912</strain>
    </source>
</reference>
<dbReference type="InterPro" id="IPR027417">
    <property type="entry name" value="P-loop_NTPase"/>
</dbReference>
<comment type="caution">
    <text evidence="8">The sequence shown here is derived from an EMBL/GenBank/DDBJ whole genome shotgun (WGS) entry which is preliminary data.</text>
</comment>
<evidence type="ECO:0000256" key="4">
    <source>
        <dbReference type="SAM" id="MobiDB-lite"/>
    </source>
</evidence>
<evidence type="ECO:0000259" key="5">
    <source>
        <dbReference type="PROSITE" id="PS50002"/>
    </source>
</evidence>
<sequence>MNDVIDNPADCEVRSMIRFLNARHLKPAEIYRQLKEVYGDTVMNERNVRKWCEMFNNGRTNVHDETRPGRPSLITEDLKTKVNNRILQDRRISLDELHIAFPDISRSLLGEIVSQHLGYHKICAQRLPQQLSDQHKTQRMASALTFLMRYHTDGDAFLDQIVTGDETWVSHNTPEIKRQSRQWHHPSSPKKPRKFKQTLSTQKVMATVFWDRKGVLLLDFMPKGTTINANRYCETLRKLWRAIQNKRRGMLSRGVVLLHDNACPHTAASTRELLDQFGCEIFDHLPYSPDLAPSDFHLFTKLKDFLGGTRFGSDEELKTVNTWLNELAAEEYNTGILKLVNRYDKCLNALLESHDVVAEKSYEPSPQQEPQIPAFELPANGMTADAIRMVGLRKSPNEPLGLTVQVDESGNLVIARILGGGMIDRQGLLHIGDTILEVNGVPVSTPEELQVQISRAKESVALKIGPSFEEGHNQLDGGQSYMRALFSYDPAEDSLLPCKEIGLPFNHGDILQIVNQKDPNWWQAKKVGSNGPAGLVPSQELEERRKAFVKPEADYVHKISICGTRAGSRATTHPTGAVPCYDSTQPRLLKAGDKESHASQSNTVDAVTGTSDFCYKNNHPRAIWSSYPIKECDGPISRVLKRHEVETTFLPTKQILTCWISKKKRKTMYQSKSNCEFDKAELLLYEEVTRMPPFKRRTLALIGSQGVGRRTLKNRLINSDPEKFGGVVPFTSRPPRVLEENGRGYWFIDREIMEDEIREHKFLEYGEHNGHLYGTKLDSIRDIIRQGKMCVLDCSPAEEDLRRTLEESSCLQRTYEKYIDQVLVNEDFDVTFRKVVEALDALSTEHQWVPVNWVY</sequence>
<dbReference type="InterPro" id="IPR036397">
    <property type="entry name" value="RNaseH_sf"/>
</dbReference>
<dbReference type="CDD" id="cd11862">
    <property type="entry name" value="SH3_MPP"/>
    <property type="match status" value="1"/>
</dbReference>
<dbReference type="InterPro" id="IPR001452">
    <property type="entry name" value="SH3_domain"/>
</dbReference>
<dbReference type="Pfam" id="PF01359">
    <property type="entry name" value="Transposase_1"/>
    <property type="match status" value="1"/>
</dbReference>
<dbReference type="SMART" id="SM00326">
    <property type="entry name" value="SH3"/>
    <property type="match status" value="1"/>
</dbReference>
<feature type="region of interest" description="Disordered" evidence="4">
    <location>
        <begin position="175"/>
        <end position="197"/>
    </location>
</feature>
<proteinExistence type="inferred from homology"/>
<evidence type="ECO:0000256" key="2">
    <source>
        <dbReference type="ARBA" id="ARBA00022443"/>
    </source>
</evidence>
<dbReference type="InterPro" id="IPR001478">
    <property type="entry name" value="PDZ"/>
</dbReference>
<dbReference type="Pfam" id="PF17906">
    <property type="entry name" value="HTH_48"/>
    <property type="match status" value="1"/>
</dbReference>
<dbReference type="PROSITE" id="PS50002">
    <property type="entry name" value="SH3"/>
    <property type="match status" value="1"/>
</dbReference>
<evidence type="ECO:0000259" key="7">
    <source>
        <dbReference type="PROSITE" id="PS50106"/>
    </source>
</evidence>
<organism evidence="8 9">
    <name type="scientific">Periplaneta americana</name>
    <name type="common">American cockroach</name>
    <name type="synonym">Blatta americana</name>
    <dbReference type="NCBI Taxonomy" id="6978"/>
    <lineage>
        <taxon>Eukaryota</taxon>
        <taxon>Metazoa</taxon>
        <taxon>Ecdysozoa</taxon>
        <taxon>Arthropoda</taxon>
        <taxon>Hexapoda</taxon>
        <taxon>Insecta</taxon>
        <taxon>Pterygota</taxon>
        <taxon>Neoptera</taxon>
        <taxon>Polyneoptera</taxon>
        <taxon>Dictyoptera</taxon>
        <taxon>Blattodea</taxon>
        <taxon>Blattoidea</taxon>
        <taxon>Blattidae</taxon>
        <taxon>Blattinae</taxon>
        <taxon>Periplaneta</taxon>
    </lineage>
</organism>
<evidence type="ECO:0000313" key="8">
    <source>
        <dbReference type="EMBL" id="KAJ4431425.1"/>
    </source>
</evidence>
<dbReference type="CDD" id="cd10832">
    <property type="entry name" value="PDZ_MPP6-MPP2-like"/>
    <property type="match status" value="1"/>
</dbReference>
<dbReference type="PANTHER" id="PTHR23122">
    <property type="entry name" value="MEMBRANE-ASSOCIATED GUANYLATE KINASE MAGUK"/>
    <property type="match status" value="1"/>
</dbReference>
<keyword evidence="2 3" id="KW-0728">SH3 domain</keyword>
<gene>
    <name evidence="8" type="ORF">ANN_20022</name>
</gene>
<dbReference type="InterPro" id="IPR036034">
    <property type="entry name" value="PDZ_sf"/>
</dbReference>
<dbReference type="Pfam" id="PF00625">
    <property type="entry name" value="Guanylate_kin"/>
    <property type="match status" value="1"/>
</dbReference>
<dbReference type="Gene3D" id="2.30.42.10">
    <property type="match status" value="1"/>
</dbReference>
<evidence type="ECO:0000256" key="1">
    <source>
        <dbReference type="ARBA" id="ARBA00007014"/>
    </source>
</evidence>
<dbReference type="SMART" id="SM00072">
    <property type="entry name" value="GuKc"/>
    <property type="match status" value="1"/>
</dbReference>
<keyword evidence="9" id="KW-1185">Reference proteome</keyword>
<dbReference type="PROSITE" id="PS50052">
    <property type="entry name" value="GUANYLATE_KINASE_2"/>
    <property type="match status" value="1"/>
</dbReference>
<dbReference type="Gene3D" id="3.40.50.300">
    <property type="entry name" value="P-loop containing nucleotide triphosphate hydrolases"/>
    <property type="match status" value="2"/>
</dbReference>
<dbReference type="Pfam" id="PF00595">
    <property type="entry name" value="PDZ"/>
    <property type="match status" value="1"/>
</dbReference>
<evidence type="ECO:0008006" key="10">
    <source>
        <dbReference type="Google" id="ProtNLM"/>
    </source>
</evidence>
<dbReference type="InterPro" id="IPR008144">
    <property type="entry name" value="Guanylate_kin-like_dom"/>
</dbReference>
<dbReference type="SUPFAM" id="SSF52540">
    <property type="entry name" value="P-loop containing nucleoside triphosphate hydrolases"/>
    <property type="match status" value="1"/>
</dbReference>
<dbReference type="InterPro" id="IPR050716">
    <property type="entry name" value="MAGUK"/>
</dbReference>
<dbReference type="Pfam" id="PF07653">
    <property type="entry name" value="SH3_2"/>
    <property type="match status" value="1"/>
</dbReference>
<dbReference type="Gene3D" id="3.30.420.10">
    <property type="entry name" value="Ribonuclease H-like superfamily/Ribonuclease H"/>
    <property type="match status" value="1"/>
</dbReference>